<organism evidence="2 3">
    <name type="scientific">Flavobacterium caseinilyticum</name>
    <dbReference type="NCBI Taxonomy" id="2541732"/>
    <lineage>
        <taxon>Bacteria</taxon>
        <taxon>Pseudomonadati</taxon>
        <taxon>Bacteroidota</taxon>
        <taxon>Flavobacteriia</taxon>
        <taxon>Flavobacteriales</taxon>
        <taxon>Flavobacteriaceae</taxon>
        <taxon>Flavobacterium</taxon>
    </lineage>
</organism>
<evidence type="ECO:0000313" key="3">
    <source>
        <dbReference type="Proteomes" id="UP000295278"/>
    </source>
</evidence>
<dbReference type="Proteomes" id="UP000295278">
    <property type="component" value="Unassembled WGS sequence"/>
</dbReference>
<name>A0A4R5AU14_9FLAO</name>
<dbReference type="AlphaFoldDB" id="A0A4R5AU14"/>
<dbReference type="GO" id="GO:0008855">
    <property type="term" value="F:exodeoxyribonuclease VII activity"/>
    <property type="evidence" value="ECO:0007669"/>
    <property type="project" value="InterPro"/>
</dbReference>
<dbReference type="RefSeq" id="WP_131910400.1">
    <property type="nucleotide sequence ID" value="NZ_SMFM01000008.1"/>
</dbReference>
<comment type="caution">
    <text evidence="2">The sequence shown here is derived from an EMBL/GenBank/DDBJ whole genome shotgun (WGS) entry which is preliminary data.</text>
</comment>
<dbReference type="Pfam" id="PF13742">
    <property type="entry name" value="tRNA_anti_2"/>
    <property type="match status" value="1"/>
</dbReference>
<dbReference type="GO" id="GO:0006308">
    <property type="term" value="P:DNA catabolic process"/>
    <property type="evidence" value="ECO:0007669"/>
    <property type="project" value="InterPro"/>
</dbReference>
<evidence type="ECO:0000259" key="1">
    <source>
        <dbReference type="Pfam" id="PF13742"/>
    </source>
</evidence>
<dbReference type="GO" id="GO:0003676">
    <property type="term" value="F:nucleic acid binding"/>
    <property type="evidence" value="ECO:0007669"/>
    <property type="project" value="InterPro"/>
</dbReference>
<dbReference type="CDD" id="cd04489">
    <property type="entry name" value="ExoVII_LU_OBF"/>
    <property type="match status" value="1"/>
</dbReference>
<sequence>MPEKINDKTIFSLLEVTNIIKKTLEERYKSAFWIKAEMNKLNHCSQSGHCFPELVEKRDGKIIAQIKSTIWRDDYQNINRNFLQILKGPLKHGIKILFLAKIAFDPAFGLSLQIVDIDPQFTLEDLENEKRETIKQLQLEGIY</sequence>
<dbReference type="OrthoDB" id="9802795at2"/>
<evidence type="ECO:0000313" key="2">
    <source>
        <dbReference type="EMBL" id="TDD74614.1"/>
    </source>
</evidence>
<dbReference type="PANTHER" id="PTHR30008">
    <property type="entry name" value="EXODEOXYRIBONUCLEASE 7 LARGE SUBUNIT"/>
    <property type="match status" value="1"/>
</dbReference>
<proteinExistence type="predicted"/>
<keyword evidence="3" id="KW-1185">Reference proteome</keyword>
<protein>
    <recommendedName>
        <fullName evidence="1">OB-fold nucleic acid binding domain-containing protein</fullName>
    </recommendedName>
</protein>
<dbReference type="EMBL" id="SMFM01000008">
    <property type="protein sequence ID" value="TDD74614.1"/>
    <property type="molecule type" value="Genomic_DNA"/>
</dbReference>
<dbReference type="GO" id="GO:0009318">
    <property type="term" value="C:exodeoxyribonuclease VII complex"/>
    <property type="evidence" value="ECO:0007669"/>
    <property type="project" value="InterPro"/>
</dbReference>
<gene>
    <name evidence="2" type="ORF">E0F89_13990</name>
</gene>
<reference evidence="2 3" key="1">
    <citation type="submission" date="2019-03" db="EMBL/GenBank/DDBJ databases">
        <title>Flavobacterium AT-3-2 sp. nov., isolated from arctic soil.</title>
        <authorList>
            <person name="Chaudhary D.K."/>
        </authorList>
    </citation>
    <scope>NUCLEOTIDE SEQUENCE [LARGE SCALE GENOMIC DNA]</scope>
    <source>
        <strain evidence="2 3">AT-3-2</strain>
    </source>
</reference>
<dbReference type="PANTHER" id="PTHR30008:SF0">
    <property type="entry name" value="EXODEOXYRIBONUCLEASE 7 LARGE SUBUNIT"/>
    <property type="match status" value="1"/>
</dbReference>
<dbReference type="InterPro" id="IPR025824">
    <property type="entry name" value="OB-fold_nuc-bd_dom"/>
</dbReference>
<accession>A0A4R5AU14</accession>
<feature type="domain" description="OB-fold nucleic acid binding" evidence="1">
    <location>
        <begin position="12"/>
        <end position="117"/>
    </location>
</feature>
<dbReference type="InterPro" id="IPR003753">
    <property type="entry name" value="Exonuc_VII_L"/>
</dbReference>